<dbReference type="InterPro" id="IPR013986">
    <property type="entry name" value="DExx_box_DNA_helicase_dom_sf"/>
</dbReference>
<keyword evidence="3 10" id="KW-0378">Hydrolase</keyword>
<dbReference type="HOGENOM" id="CLU_004585_5_6_11"/>
<dbReference type="SUPFAM" id="SSF52540">
    <property type="entry name" value="P-loop containing nucleoside triphosphate hydrolases"/>
    <property type="match status" value="1"/>
</dbReference>
<evidence type="ECO:0000256" key="4">
    <source>
        <dbReference type="ARBA" id="ARBA00022806"/>
    </source>
</evidence>
<dbReference type="InterPro" id="IPR014016">
    <property type="entry name" value="UvrD-like_ATP-bd"/>
</dbReference>
<protein>
    <recommendedName>
        <fullName evidence="8">DNA 3'-5' helicase</fullName>
        <ecNumber evidence="8">5.6.2.4</ecNumber>
    </recommendedName>
</protein>
<dbReference type="Pfam" id="PF13361">
    <property type="entry name" value="UvrD_C"/>
    <property type="match status" value="2"/>
</dbReference>
<dbReference type="GO" id="GO:0043138">
    <property type="term" value="F:3'-5' DNA helicase activity"/>
    <property type="evidence" value="ECO:0007669"/>
    <property type="project" value="UniProtKB-EC"/>
</dbReference>
<gene>
    <name evidence="13" type="ordered locus">Acel_1771</name>
</gene>
<dbReference type="GO" id="GO:0016887">
    <property type="term" value="F:ATP hydrolysis activity"/>
    <property type="evidence" value="ECO:0007669"/>
    <property type="project" value="RHEA"/>
</dbReference>
<organism evidence="13 14">
    <name type="scientific">Acidothermus cellulolyticus (strain ATCC 43068 / DSM 8971 / 11B)</name>
    <dbReference type="NCBI Taxonomy" id="351607"/>
    <lineage>
        <taxon>Bacteria</taxon>
        <taxon>Bacillati</taxon>
        <taxon>Actinomycetota</taxon>
        <taxon>Actinomycetes</taxon>
        <taxon>Acidothermales</taxon>
        <taxon>Acidothermaceae</taxon>
        <taxon>Acidothermus</taxon>
    </lineage>
</organism>
<evidence type="ECO:0000256" key="1">
    <source>
        <dbReference type="ARBA" id="ARBA00009922"/>
    </source>
</evidence>
<reference evidence="13 14" key="1">
    <citation type="journal article" date="2009" name="Genome Res.">
        <title>Complete genome of the cellulolytic thermophile Acidothermus cellulolyticus 11B provides insights into its ecophysiological and evolutionary adaptations.</title>
        <authorList>
            <person name="Barabote R.D."/>
            <person name="Xie G."/>
            <person name="Leu D.H."/>
            <person name="Normand P."/>
            <person name="Necsulea A."/>
            <person name="Daubin V."/>
            <person name="Medigue C."/>
            <person name="Adney W.S."/>
            <person name="Xu X.C."/>
            <person name="Lapidus A."/>
            <person name="Parales R.E."/>
            <person name="Detter C."/>
            <person name="Pujic P."/>
            <person name="Bruce D."/>
            <person name="Lavire C."/>
            <person name="Challacombe J.F."/>
            <person name="Brettin T.S."/>
            <person name="Berry A.M."/>
        </authorList>
    </citation>
    <scope>NUCLEOTIDE SEQUENCE [LARGE SCALE GENOMIC DNA]</scope>
    <source>
        <strain evidence="14">ATCC 43068 / DSM 8971 / 11B</strain>
    </source>
</reference>
<sequence>MSRAVSGVDVLAALDDDQRAAVTAMPGPVGILAGPGTGKTRTIAHRIAHAVQSGQWRPQQVLAVTFTNRAAAELRHRLRMLGVDDVSTGTFHAVALRQLRYFWPRLVGGAFPRIVADKTPFLTQAAGQLGVRLSDFDVRDVAADLEWAKVLQCPPQNYPALARRHGRVSAKPADETAALYDRYEALKSAAHCLDFEDVLLLLVALLETEPEAVRMVRGRYQCFVVDEYQDVNALEQRLLDAWLGSRTEVCVVGDPRQAIYGFAGATDRYLVEFAERYPQATMVSLTRNYRSTQEILAAAHRLAGGTPLIAVRGSGVSPTVVAYPTVEAEAQGVAASVAELISSGVSPDDIAVLVRRHALAEPISAAFDEVGIRSVRIATASRTGVPRTAGAVTIASLHAAKGLEWEVVFLPGWADGILPDARALSVDAVAEEQRLAYVGVTRARRMLVVSYPRSVQRAGERVECEPSRFLAAFAASARPAVGEPSVEPAEKPGGCGAAGGVGAAGPAS</sequence>
<evidence type="ECO:0000259" key="12">
    <source>
        <dbReference type="PROSITE" id="PS51198"/>
    </source>
</evidence>
<evidence type="ECO:0000256" key="3">
    <source>
        <dbReference type="ARBA" id="ARBA00022801"/>
    </source>
</evidence>
<dbReference type="Gene3D" id="1.10.10.160">
    <property type="match status" value="1"/>
</dbReference>
<comment type="catalytic activity">
    <reaction evidence="7">
        <text>Couples ATP hydrolysis with the unwinding of duplex DNA by translocating in the 3'-5' direction.</text>
        <dbReference type="EC" id="5.6.2.4"/>
    </reaction>
</comment>
<feature type="binding site" evidence="10">
    <location>
        <begin position="33"/>
        <end position="40"/>
    </location>
    <ligand>
        <name>ATP</name>
        <dbReference type="ChEBI" id="CHEBI:30616"/>
    </ligand>
</feature>
<dbReference type="CDD" id="cd18807">
    <property type="entry name" value="SF1_C_UvrD"/>
    <property type="match status" value="1"/>
</dbReference>
<dbReference type="eggNOG" id="COG0210">
    <property type="taxonomic scope" value="Bacteria"/>
</dbReference>
<dbReference type="PANTHER" id="PTHR11070">
    <property type="entry name" value="UVRD / RECB / PCRA DNA HELICASE FAMILY MEMBER"/>
    <property type="match status" value="1"/>
</dbReference>
<dbReference type="Pfam" id="PF00580">
    <property type="entry name" value="UvrD-helicase"/>
    <property type="match status" value="1"/>
</dbReference>
<dbReference type="PROSITE" id="PS51198">
    <property type="entry name" value="UVRD_HELICASE_ATP_BIND"/>
    <property type="match status" value="1"/>
</dbReference>
<keyword evidence="14" id="KW-1185">Reference proteome</keyword>
<evidence type="ECO:0000256" key="2">
    <source>
        <dbReference type="ARBA" id="ARBA00022741"/>
    </source>
</evidence>
<keyword evidence="4 10" id="KW-0347">Helicase</keyword>
<evidence type="ECO:0000256" key="11">
    <source>
        <dbReference type="SAM" id="MobiDB-lite"/>
    </source>
</evidence>
<dbReference type="InterPro" id="IPR027417">
    <property type="entry name" value="P-loop_NTPase"/>
</dbReference>
<dbReference type="EMBL" id="CP000481">
    <property type="protein sequence ID" value="ABK53543.1"/>
    <property type="molecule type" value="Genomic_DNA"/>
</dbReference>
<dbReference type="STRING" id="351607.Acel_1771"/>
<evidence type="ECO:0000256" key="9">
    <source>
        <dbReference type="ARBA" id="ARBA00048988"/>
    </source>
</evidence>
<evidence type="ECO:0000256" key="5">
    <source>
        <dbReference type="ARBA" id="ARBA00022840"/>
    </source>
</evidence>
<dbReference type="GO" id="GO:0000725">
    <property type="term" value="P:recombinational repair"/>
    <property type="evidence" value="ECO:0007669"/>
    <property type="project" value="TreeGrafter"/>
</dbReference>
<dbReference type="AlphaFoldDB" id="A0LVT3"/>
<evidence type="ECO:0000256" key="10">
    <source>
        <dbReference type="PROSITE-ProRule" id="PRU00560"/>
    </source>
</evidence>
<name>A0LVT3_ACIC1</name>
<dbReference type="KEGG" id="ace:Acel_1771"/>
<feature type="compositionally biased region" description="Gly residues" evidence="11">
    <location>
        <begin position="493"/>
        <end position="508"/>
    </location>
</feature>
<keyword evidence="2 10" id="KW-0547">Nucleotide-binding</keyword>
<feature type="domain" description="UvrD-like helicase ATP-binding" evidence="12">
    <location>
        <begin position="12"/>
        <end position="292"/>
    </location>
</feature>
<evidence type="ECO:0000313" key="13">
    <source>
        <dbReference type="EMBL" id="ABK53543.1"/>
    </source>
</evidence>
<evidence type="ECO:0000256" key="7">
    <source>
        <dbReference type="ARBA" id="ARBA00034617"/>
    </source>
</evidence>
<evidence type="ECO:0000313" key="14">
    <source>
        <dbReference type="Proteomes" id="UP000008221"/>
    </source>
</evidence>
<evidence type="ECO:0000256" key="6">
    <source>
        <dbReference type="ARBA" id="ARBA00023235"/>
    </source>
</evidence>
<dbReference type="EC" id="5.6.2.4" evidence="8"/>
<proteinExistence type="inferred from homology"/>
<evidence type="ECO:0000256" key="8">
    <source>
        <dbReference type="ARBA" id="ARBA00034808"/>
    </source>
</evidence>
<dbReference type="GO" id="GO:0005524">
    <property type="term" value="F:ATP binding"/>
    <property type="evidence" value="ECO:0007669"/>
    <property type="project" value="UniProtKB-UniRule"/>
</dbReference>
<dbReference type="CDD" id="cd17932">
    <property type="entry name" value="DEXQc_UvrD"/>
    <property type="match status" value="1"/>
</dbReference>
<dbReference type="InterPro" id="IPR014017">
    <property type="entry name" value="DNA_helicase_UvrD-like_C"/>
</dbReference>
<feature type="region of interest" description="Disordered" evidence="11">
    <location>
        <begin position="481"/>
        <end position="508"/>
    </location>
</feature>
<dbReference type="Gene3D" id="3.40.50.300">
    <property type="entry name" value="P-loop containing nucleotide triphosphate hydrolases"/>
    <property type="match status" value="2"/>
</dbReference>
<keyword evidence="5 10" id="KW-0067">ATP-binding</keyword>
<accession>A0LVT3</accession>
<comment type="catalytic activity">
    <reaction evidence="9">
        <text>ATP + H2O = ADP + phosphate + H(+)</text>
        <dbReference type="Rhea" id="RHEA:13065"/>
        <dbReference type="ChEBI" id="CHEBI:15377"/>
        <dbReference type="ChEBI" id="CHEBI:15378"/>
        <dbReference type="ChEBI" id="CHEBI:30616"/>
        <dbReference type="ChEBI" id="CHEBI:43474"/>
        <dbReference type="ChEBI" id="CHEBI:456216"/>
        <dbReference type="EC" id="5.6.2.4"/>
    </reaction>
</comment>
<dbReference type="InParanoid" id="A0LVT3"/>
<dbReference type="PANTHER" id="PTHR11070:SF69">
    <property type="entry name" value="ATP-DEPENDENT DNA HELICASE UVRD2"/>
    <property type="match status" value="1"/>
</dbReference>
<keyword evidence="6" id="KW-0413">Isomerase</keyword>
<dbReference type="InterPro" id="IPR000212">
    <property type="entry name" value="DNA_helicase_UvrD/REP"/>
</dbReference>
<dbReference type="GO" id="GO:0003677">
    <property type="term" value="F:DNA binding"/>
    <property type="evidence" value="ECO:0007669"/>
    <property type="project" value="UniProtKB-KW"/>
</dbReference>
<comment type="similarity">
    <text evidence="1">Belongs to the helicase family. UvrD subfamily.</text>
</comment>
<dbReference type="Proteomes" id="UP000008221">
    <property type="component" value="Chromosome"/>
</dbReference>